<evidence type="ECO:0000256" key="11">
    <source>
        <dbReference type="ARBA" id="ARBA00023163"/>
    </source>
</evidence>
<dbReference type="GO" id="GO:0003677">
    <property type="term" value="F:DNA binding"/>
    <property type="evidence" value="ECO:0007669"/>
    <property type="project" value="UniProtKB-KW"/>
</dbReference>
<evidence type="ECO:0000256" key="7">
    <source>
        <dbReference type="ARBA" id="ARBA00022806"/>
    </source>
</evidence>
<feature type="compositionally biased region" description="Polar residues" evidence="16">
    <location>
        <begin position="115"/>
        <end position="125"/>
    </location>
</feature>
<keyword evidence="4" id="KW-0597">Phosphoprotein</keyword>
<keyword evidence="12" id="KW-0539">Nucleus</keyword>
<evidence type="ECO:0000256" key="5">
    <source>
        <dbReference type="ARBA" id="ARBA00022741"/>
    </source>
</evidence>
<feature type="region of interest" description="Disordered" evidence="16">
    <location>
        <begin position="209"/>
        <end position="229"/>
    </location>
</feature>
<keyword evidence="10" id="KW-0238">DNA-binding</keyword>
<dbReference type="PANTHER" id="PTHR45626:SF50">
    <property type="entry name" value="TRANSCRIPTION TERMINATION FACTOR 2"/>
    <property type="match status" value="1"/>
</dbReference>
<dbReference type="GO" id="GO:0006281">
    <property type="term" value="P:DNA repair"/>
    <property type="evidence" value="ECO:0007669"/>
    <property type="project" value="TreeGrafter"/>
</dbReference>
<dbReference type="GO" id="GO:0016787">
    <property type="term" value="F:hydrolase activity"/>
    <property type="evidence" value="ECO:0007669"/>
    <property type="project" value="UniProtKB-KW"/>
</dbReference>
<dbReference type="Gene3D" id="3.40.50.10810">
    <property type="entry name" value="Tandem AAA-ATPase domain"/>
    <property type="match status" value="1"/>
</dbReference>
<keyword evidence="9" id="KW-0805">Transcription regulation</keyword>
<feature type="domain" description="Helicase ATP-binding" evidence="17">
    <location>
        <begin position="531"/>
        <end position="714"/>
    </location>
</feature>
<dbReference type="Pfam" id="PF00176">
    <property type="entry name" value="SNF2-rel_dom"/>
    <property type="match status" value="1"/>
</dbReference>
<feature type="domain" description="Helicase C-terminal" evidence="18">
    <location>
        <begin position="955"/>
        <end position="1111"/>
    </location>
</feature>
<gene>
    <name evidence="19" type="ORF">PHAECO_LOCUS8836</name>
</gene>
<comment type="similarity">
    <text evidence="2">Belongs to the SNF2/RAD54 helicase family.</text>
</comment>
<dbReference type="FunFam" id="3.40.50.10810:FF:000043">
    <property type="entry name" value="Transcription termination factor 2"/>
    <property type="match status" value="1"/>
</dbReference>
<dbReference type="SMART" id="SM00490">
    <property type="entry name" value="HELICc"/>
    <property type="match status" value="1"/>
</dbReference>
<feature type="region of interest" description="Disordered" evidence="16">
    <location>
        <begin position="1"/>
        <end position="127"/>
    </location>
</feature>
<evidence type="ECO:0000256" key="10">
    <source>
        <dbReference type="ARBA" id="ARBA00023125"/>
    </source>
</evidence>
<keyword evidence="5" id="KW-0547">Nucleotide-binding</keyword>
<dbReference type="GO" id="GO:0008094">
    <property type="term" value="F:ATP-dependent activity, acting on DNA"/>
    <property type="evidence" value="ECO:0007669"/>
    <property type="project" value="UniProtKB-ARBA"/>
</dbReference>
<evidence type="ECO:0000256" key="12">
    <source>
        <dbReference type="ARBA" id="ARBA00023242"/>
    </source>
</evidence>
<dbReference type="PROSITE" id="PS51192">
    <property type="entry name" value="HELICASE_ATP_BIND_1"/>
    <property type="match status" value="1"/>
</dbReference>
<feature type="compositionally biased region" description="Basic and acidic residues" evidence="16">
    <location>
        <begin position="64"/>
        <end position="82"/>
    </location>
</feature>
<evidence type="ECO:0000259" key="17">
    <source>
        <dbReference type="PROSITE" id="PS51192"/>
    </source>
</evidence>
<dbReference type="OrthoDB" id="423559at2759"/>
<keyword evidence="8" id="KW-0067">ATP-binding</keyword>
<evidence type="ECO:0000256" key="15">
    <source>
        <dbReference type="ARBA" id="ARBA00082628"/>
    </source>
</evidence>
<organism evidence="19 20">
    <name type="scientific">Phaedon cochleariae</name>
    <name type="common">Mustard beetle</name>
    <dbReference type="NCBI Taxonomy" id="80249"/>
    <lineage>
        <taxon>Eukaryota</taxon>
        <taxon>Metazoa</taxon>
        <taxon>Ecdysozoa</taxon>
        <taxon>Arthropoda</taxon>
        <taxon>Hexapoda</taxon>
        <taxon>Insecta</taxon>
        <taxon>Pterygota</taxon>
        <taxon>Neoptera</taxon>
        <taxon>Endopterygota</taxon>
        <taxon>Coleoptera</taxon>
        <taxon>Polyphaga</taxon>
        <taxon>Cucujiformia</taxon>
        <taxon>Chrysomeloidea</taxon>
        <taxon>Chrysomelidae</taxon>
        <taxon>Chrysomelinae</taxon>
        <taxon>Chrysomelini</taxon>
        <taxon>Phaedon</taxon>
    </lineage>
</organism>
<dbReference type="GO" id="GO:0005737">
    <property type="term" value="C:cytoplasm"/>
    <property type="evidence" value="ECO:0007669"/>
    <property type="project" value="UniProtKB-ARBA"/>
</dbReference>
<dbReference type="Pfam" id="PF00271">
    <property type="entry name" value="Helicase_C"/>
    <property type="match status" value="1"/>
</dbReference>
<dbReference type="GO" id="GO:0006353">
    <property type="term" value="P:DNA-templated transcription termination"/>
    <property type="evidence" value="ECO:0007669"/>
    <property type="project" value="UniProtKB-KW"/>
</dbReference>
<dbReference type="InterPro" id="IPR027417">
    <property type="entry name" value="P-loop_NTPase"/>
</dbReference>
<feature type="compositionally biased region" description="Acidic residues" evidence="16">
    <location>
        <begin position="564"/>
        <end position="575"/>
    </location>
</feature>
<dbReference type="PANTHER" id="PTHR45626">
    <property type="entry name" value="TRANSCRIPTION TERMINATION FACTOR 2-RELATED"/>
    <property type="match status" value="1"/>
</dbReference>
<feature type="compositionally biased region" description="Basic and acidic residues" evidence="16">
    <location>
        <begin position="11"/>
        <end position="24"/>
    </location>
</feature>
<name>A0A9N9SFI0_PHACE</name>
<evidence type="ECO:0000256" key="4">
    <source>
        <dbReference type="ARBA" id="ARBA00022553"/>
    </source>
</evidence>
<evidence type="ECO:0000256" key="8">
    <source>
        <dbReference type="ARBA" id="ARBA00022840"/>
    </source>
</evidence>
<sequence length="1126" mass="127966">MFESDDNTDCEETKDLDTHLHEADTLELQNEFDQSRNMQPDTLSHKSSDCESEEYNLSASYTQHEADSLESHKEFDHDRDNNASDILSDDDFSVKKPTQRHRNVIESDSDDEETCNSNVSSSPQLHKNFDHAKNTRSEIPPDHSSDFDKKNLKQKFQSTIESVIDSDETYDLHEADTLELHKEIANISTELSKSRISVDEIVSDADKTNVLSSSTPEKNHSVRTEDVANYTPKPNRIRISEEFSLDNFGKVKNMLHSSTLIEPQLMLDTPVNNSSGKRLLNKSIETPRILKLAKESNTPRVIKPLIPSRSPSPEIQSLSEDDIIDVSSEEESIIKAPAKTSISRIQKQATLDSMFVKKEMPTPVKEDSSILVSLNQLQEQQDKIRRIRSDLSKATNLLRTVNLENLPDKGKSIRNRNEFLEDLLLEEVAKMSKMKVTHGDERNKKPGAKEKIEILSWDEIAAKAGAVVPRTFGKQAMSTYNAQKAVTMDRLQQLHGSLATCPKESDTAVDPKGLKVELMPHQRRALAWLMWRETQTPSGGILADDMGLGKTLTMISLMLKTNETEEDDDSDEENAENVPKKKKTYKGGTLVVCPASLINQWSSELERRTKRGLASCEMYHGAKRETNPKRLAKHDMVVTTYSIVNNECEKEGAVFRVKWRRIVIDEAHQIRNHKSQTSDAVCRLSARSRWALTGTPVHNKELDMYALLKFLRNANPRSISLSRCTPFDDLSVWKRWVGDKSTGGTERLHTVISSLMLRRTKAELMEKGTLNSLPERKWELIPVDLSKPERDVYGKILIFSRTLFAQFLHQRADKNGEATIEKYSANQQPNGPNQEYFQMRQKLLRLNNIKDVKQHEILVLLLRLRQICCHPSLITGMLHEDMELMGDEDQLADKRDALDFLDQLNNLTIADDAYNPNSDNVAQGIGEEALGLKEAARGVLNPSDPVFSKESMSSKIKVMLRVLREKVIANDDKAIIVSQWSSYLNLISQHLRTERIVYEQLDGTVPVPKRMDMVDRFNDPKDKMRVLLLSLTAGGVGLNLVGANHLFLLDLHWNPQLENQAQDRIYRMGQQKPVFVYKFMATDTIENRILELQEKKLSIANSMLTGTKQAITSKLSLQDLKMLFEM</sequence>
<keyword evidence="20" id="KW-1185">Reference proteome</keyword>
<dbReference type="InterPro" id="IPR000330">
    <property type="entry name" value="SNF2_N"/>
</dbReference>
<dbReference type="GO" id="GO:0004386">
    <property type="term" value="F:helicase activity"/>
    <property type="evidence" value="ECO:0007669"/>
    <property type="project" value="UniProtKB-KW"/>
</dbReference>
<keyword evidence="7" id="KW-0347">Helicase</keyword>
<dbReference type="Proteomes" id="UP001153737">
    <property type="component" value="Chromosome 4"/>
</dbReference>
<dbReference type="PROSITE" id="PS51194">
    <property type="entry name" value="HELICASE_CTER"/>
    <property type="match status" value="1"/>
</dbReference>
<keyword evidence="6" id="KW-0378">Hydrolase</keyword>
<dbReference type="AlphaFoldDB" id="A0A9N9SFI0"/>
<dbReference type="SUPFAM" id="SSF52540">
    <property type="entry name" value="P-loop containing nucleoside triphosphate hydrolases"/>
    <property type="match status" value="2"/>
</dbReference>
<evidence type="ECO:0000256" key="1">
    <source>
        <dbReference type="ARBA" id="ARBA00004123"/>
    </source>
</evidence>
<reference evidence="19" key="2">
    <citation type="submission" date="2022-10" db="EMBL/GenBank/DDBJ databases">
        <authorList>
            <consortium name="ENA_rothamsted_submissions"/>
            <consortium name="culmorum"/>
            <person name="King R."/>
        </authorList>
    </citation>
    <scope>NUCLEOTIDE SEQUENCE</scope>
</reference>
<reference evidence="19" key="1">
    <citation type="submission" date="2022-01" db="EMBL/GenBank/DDBJ databases">
        <authorList>
            <person name="King R."/>
        </authorList>
    </citation>
    <scope>NUCLEOTIDE SEQUENCE</scope>
</reference>
<evidence type="ECO:0000256" key="6">
    <source>
        <dbReference type="ARBA" id="ARBA00022801"/>
    </source>
</evidence>
<dbReference type="InterPro" id="IPR049730">
    <property type="entry name" value="SNF2/RAD54-like_C"/>
</dbReference>
<keyword evidence="11" id="KW-0804">Transcription</keyword>
<protein>
    <recommendedName>
        <fullName evidence="13">Transcription termination factor 2</fullName>
    </recommendedName>
    <alternativeName>
        <fullName evidence="15">RNA polymerase II termination factor</fullName>
    </alternativeName>
    <alternativeName>
        <fullName evidence="14">Transcription release factor 2</fullName>
    </alternativeName>
</protein>
<accession>A0A9N9SFI0</accession>
<evidence type="ECO:0000256" key="2">
    <source>
        <dbReference type="ARBA" id="ARBA00007025"/>
    </source>
</evidence>
<feature type="compositionally biased region" description="Acidic residues" evidence="16">
    <location>
        <begin position="1"/>
        <end position="10"/>
    </location>
</feature>
<evidence type="ECO:0000256" key="16">
    <source>
        <dbReference type="SAM" id="MobiDB-lite"/>
    </source>
</evidence>
<evidence type="ECO:0000256" key="13">
    <source>
        <dbReference type="ARBA" id="ARBA00070113"/>
    </source>
</evidence>
<dbReference type="GO" id="GO:0005524">
    <property type="term" value="F:ATP binding"/>
    <property type="evidence" value="ECO:0007669"/>
    <property type="project" value="UniProtKB-KW"/>
</dbReference>
<dbReference type="CDD" id="cd18793">
    <property type="entry name" value="SF2_C_SNF"/>
    <property type="match status" value="1"/>
</dbReference>
<feature type="compositionally biased region" description="Polar residues" evidence="16">
    <location>
        <begin position="27"/>
        <end position="42"/>
    </location>
</feature>
<feature type="region of interest" description="Disordered" evidence="16">
    <location>
        <begin position="562"/>
        <end position="581"/>
    </location>
</feature>
<comment type="subcellular location">
    <subcellularLocation>
        <location evidence="1">Nucleus</location>
    </subcellularLocation>
</comment>
<evidence type="ECO:0000256" key="9">
    <source>
        <dbReference type="ARBA" id="ARBA00023015"/>
    </source>
</evidence>
<dbReference type="InterPro" id="IPR014001">
    <property type="entry name" value="Helicase_ATP-bd"/>
</dbReference>
<feature type="compositionally biased region" description="Basic and acidic residues" evidence="16">
    <location>
        <begin position="217"/>
        <end position="226"/>
    </location>
</feature>
<dbReference type="EMBL" id="OU896710">
    <property type="protein sequence ID" value="CAG9821124.1"/>
    <property type="molecule type" value="Genomic_DNA"/>
</dbReference>
<dbReference type="Gene3D" id="3.40.50.300">
    <property type="entry name" value="P-loop containing nucleotide triphosphate hydrolases"/>
    <property type="match status" value="1"/>
</dbReference>
<dbReference type="InterPro" id="IPR001650">
    <property type="entry name" value="Helicase_C-like"/>
</dbReference>
<dbReference type="SMART" id="SM00487">
    <property type="entry name" value="DEXDc"/>
    <property type="match status" value="1"/>
</dbReference>
<dbReference type="GO" id="GO:0005634">
    <property type="term" value="C:nucleus"/>
    <property type="evidence" value="ECO:0007669"/>
    <property type="project" value="UniProtKB-SubCell"/>
</dbReference>
<evidence type="ECO:0000256" key="14">
    <source>
        <dbReference type="ARBA" id="ARBA00079067"/>
    </source>
</evidence>
<dbReference type="InterPro" id="IPR038718">
    <property type="entry name" value="SNF2-like_sf"/>
</dbReference>
<evidence type="ECO:0000256" key="3">
    <source>
        <dbReference type="ARBA" id="ARBA00022472"/>
    </source>
</evidence>
<keyword evidence="3" id="KW-0806">Transcription termination</keyword>
<evidence type="ECO:0000313" key="20">
    <source>
        <dbReference type="Proteomes" id="UP001153737"/>
    </source>
</evidence>
<proteinExistence type="inferred from homology"/>
<dbReference type="InterPro" id="IPR050628">
    <property type="entry name" value="SNF2_RAD54_helicase_TF"/>
</dbReference>
<evidence type="ECO:0000259" key="18">
    <source>
        <dbReference type="PROSITE" id="PS51194"/>
    </source>
</evidence>
<evidence type="ECO:0000313" key="19">
    <source>
        <dbReference type="EMBL" id="CAG9821124.1"/>
    </source>
</evidence>